<keyword evidence="2" id="KW-1185">Reference proteome</keyword>
<evidence type="ECO:0000313" key="2">
    <source>
        <dbReference type="Proteomes" id="UP000075901"/>
    </source>
</evidence>
<dbReference type="VEuPathDB" id="VectorBase:AMAM018407"/>
<evidence type="ECO:0000313" key="1">
    <source>
        <dbReference type="EnsemblMetazoa" id="AMAM018407-PA"/>
    </source>
</evidence>
<reference evidence="2" key="1">
    <citation type="submission" date="2013-09" db="EMBL/GenBank/DDBJ databases">
        <title>The Genome Sequence of Anopheles maculatus species B.</title>
        <authorList>
            <consortium name="The Broad Institute Genomics Platform"/>
            <person name="Neafsey D.E."/>
            <person name="Besansky N."/>
            <person name="Howell P."/>
            <person name="Walton C."/>
            <person name="Young S.K."/>
            <person name="Zeng Q."/>
            <person name="Gargeya S."/>
            <person name="Fitzgerald M."/>
            <person name="Haas B."/>
            <person name="Abouelleil A."/>
            <person name="Allen A.W."/>
            <person name="Alvarado L."/>
            <person name="Arachchi H.M."/>
            <person name="Berlin A.M."/>
            <person name="Chapman S.B."/>
            <person name="Gainer-Dewar J."/>
            <person name="Goldberg J."/>
            <person name="Griggs A."/>
            <person name="Gujja S."/>
            <person name="Hansen M."/>
            <person name="Howarth C."/>
            <person name="Imamovic A."/>
            <person name="Ireland A."/>
            <person name="Larimer J."/>
            <person name="McCowan C."/>
            <person name="Murphy C."/>
            <person name="Pearson M."/>
            <person name="Poon T.W."/>
            <person name="Priest M."/>
            <person name="Roberts A."/>
            <person name="Saif S."/>
            <person name="Shea T."/>
            <person name="Sisk P."/>
            <person name="Sykes S."/>
            <person name="Wortman J."/>
            <person name="Nusbaum C."/>
            <person name="Birren B."/>
        </authorList>
    </citation>
    <scope>NUCLEOTIDE SEQUENCE [LARGE SCALE GENOMIC DNA]</scope>
    <source>
        <strain evidence="2">maculatus3</strain>
    </source>
</reference>
<reference evidence="1" key="2">
    <citation type="submission" date="2020-05" db="UniProtKB">
        <authorList>
            <consortium name="EnsemblMetazoa"/>
        </authorList>
    </citation>
    <scope>IDENTIFICATION</scope>
    <source>
        <strain evidence="1">maculatus3</strain>
    </source>
</reference>
<proteinExistence type="predicted"/>
<accession>A0A182T2P9</accession>
<organism evidence="1 2">
    <name type="scientific">Anopheles maculatus</name>
    <dbReference type="NCBI Taxonomy" id="74869"/>
    <lineage>
        <taxon>Eukaryota</taxon>
        <taxon>Metazoa</taxon>
        <taxon>Ecdysozoa</taxon>
        <taxon>Arthropoda</taxon>
        <taxon>Hexapoda</taxon>
        <taxon>Insecta</taxon>
        <taxon>Pterygota</taxon>
        <taxon>Neoptera</taxon>
        <taxon>Endopterygota</taxon>
        <taxon>Diptera</taxon>
        <taxon>Nematocera</taxon>
        <taxon>Culicoidea</taxon>
        <taxon>Culicidae</taxon>
        <taxon>Anophelinae</taxon>
        <taxon>Anopheles</taxon>
        <taxon>Anopheles maculatus group</taxon>
    </lineage>
</organism>
<sequence length="103" mass="11021">MSTSAVAMGDRRRRPLAVVAPMHAGMKICKIEIGKCLLFVTLLTSVCFQGARSDEGEAGATPADPHPPPTNEPGKFVCICICLSVEIFFTSQSVNCLVFSCMI</sequence>
<dbReference type="AlphaFoldDB" id="A0A182T2P9"/>
<name>A0A182T2P9_9DIPT</name>
<dbReference type="EnsemblMetazoa" id="AMAM018407-RA">
    <property type="protein sequence ID" value="AMAM018407-PA"/>
    <property type="gene ID" value="AMAM018407"/>
</dbReference>
<protein>
    <submittedName>
        <fullName evidence="1">Uncharacterized protein</fullName>
    </submittedName>
</protein>
<dbReference type="Proteomes" id="UP000075901">
    <property type="component" value="Unassembled WGS sequence"/>
</dbReference>